<keyword evidence="6 8" id="KW-0472">Membrane</keyword>
<keyword evidence="11" id="KW-1185">Reference proteome</keyword>
<gene>
    <name evidence="10" type="ORF">AB0887_33710</name>
</gene>
<dbReference type="Gene3D" id="1.20.1250.20">
    <property type="entry name" value="MFS general substrate transporter like domains"/>
    <property type="match status" value="1"/>
</dbReference>
<dbReference type="CDD" id="cd17321">
    <property type="entry name" value="MFS_MMR_MDR_like"/>
    <property type="match status" value="1"/>
</dbReference>
<evidence type="ECO:0000256" key="5">
    <source>
        <dbReference type="ARBA" id="ARBA00022989"/>
    </source>
</evidence>
<keyword evidence="7" id="KW-0046">Antibiotic resistance</keyword>
<dbReference type="InterPro" id="IPR020846">
    <property type="entry name" value="MFS_dom"/>
</dbReference>
<evidence type="ECO:0000256" key="1">
    <source>
        <dbReference type="ARBA" id="ARBA00004651"/>
    </source>
</evidence>
<keyword evidence="2" id="KW-0813">Transport</keyword>
<feature type="transmembrane region" description="Helical" evidence="8">
    <location>
        <begin position="392"/>
        <end position="412"/>
    </location>
</feature>
<feature type="transmembrane region" description="Helical" evidence="8">
    <location>
        <begin position="92"/>
        <end position="109"/>
    </location>
</feature>
<keyword evidence="5 8" id="KW-1133">Transmembrane helix</keyword>
<feature type="transmembrane region" description="Helical" evidence="8">
    <location>
        <begin position="259"/>
        <end position="278"/>
    </location>
</feature>
<reference evidence="10 11" key="1">
    <citation type="submission" date="2024-06" db="EMBL/GenBank/DDBJ databases">
        <title>The Natural Products Discovery Center: Release of the First 8490 Sequenced Strains for Exploring Actinobacteria Biosynthetic Diversity.</title>
        <authorList>
            <person name="Kalkreuter E."/>
            <person name="Kautsar S.A."/>
            <person name="Yang D."/>
            <person name="Bader C.D."/>
            <person name="Teijaro C.N."/>
            <person name="Fluegel L."/>
            <person name="Davis C.M."/>
            <person name="Simpson J.R."/>
            <person name="Lauterbach L."/>
            <person name="Steele A.D."/>
            <person name="Gui C."/>
            <person name="Meng S."/>
            <person name="Li G."/>
            <person name="Viehrig K."/>
            <person name="Ye F."/>
            <person name="Su P."/>
            <person name="Kiefer A.F."/>
            <person name="Nichols A."/>
            <person name="Cepeda A.J."/>
            <person name="Yan W."/>
            <person name="Fan B."/>
            <person name="Jiang Y."/>
            <person name="Adhikari A."/>
            <person name="Zheng C.-J."/>
            <person name="Schuster L."/>
            <person name="Cowan T.M."/>
            <person name="Smanski M.J."/>
            <person name="Chevrette M.G."/>
            <person name="De Carvalho L.P.S."/>
            <person name="Shen B."/>
        </authorList>
    </citation>
    <scope>NUCLEOTIDE SEQUENCE [LARGE SCALE GENOMIC DNA]</scope>
    <source>
        <strain evidence="10 11">NPDC047833</strain>
    </source>
</reference>
<comment type="caution">
    <text evidence="10">The sequence shown here is derived from an EMBL/GenBank/DDBJ whole genome shotgun (WGS) entry which is preliminary data.</text>
</comment>
<keyword evidence="4 8" id="KW-0812">Transmembrane</keyword>
<organism evidence="10 11">
    <name type="scientific">Streptomyces huasconensis</name>
    <dbReference type="NCBI Taxonomy" id="1854574"/>
    <lineage>
        <taxon>Bacteria</taxon>
        <taxon>Bacillati</taxon>
        <taxon>Actinomycetota</taxon>
        <taxon>Actinomycetes</taxon>
        <taxon>Kitasatosporales</taxon>
        <taxon>Streptomycetaceae</taxon>
        <taxon>Streptomyces</taxon>
    </lineage>
</organism>
<dbReference type="Pfam" id="PF07690">
    <property type="entry name" value="MFS_1"/>
    <property type="match status" value="1"/>
</dbReference>
<feature type="transmembrane region" description="Helical" evidence="8">
    <location>
        <begin position="180"/>
        <end position="200"/>
    </location>
</feature>
<dbReference type="SUPFAM" id="SSF103473">
    <property type="entry name" value="MFS general substrate transporter"/>
    <property type="match status" value="1"/>
</dbReference>
<feature type="transmembrane region" description="Helical" evidence="8">
    <location>
        <begin position="121"/>
        <end position="142"/>
    </location>
</feature>
<dbReference type="RefSeq" id="WP_359773593.1">
    <property type="nucleotide sequence ID" value="NZ_JBEYRR010000001.1"/>
</dbReference>
<proteinExistence type="predicted"/>
<dbReference type="Proteomes" id="UP001553843">
    <property type="component" value="Unassembled WGS sequence"/>
</dbReference>
<dbReference type="InterPro" id="IPR036259">
    <property type="entry name" value="MFS_trans_sf"/>
</dbReference>
<name>A0ABV3M5B1_9ACTN</name>
<evidence type="ECO:0000256" key="2">
    <source>
        <dbReference type="ARBA" id="ARBA00022448"/>
    </source>
</evidence>
<keyword evidence="3" id="KW-1003">Cell membrane</keyword>
<evidence type="ECO:0000256" key="4">
    <source>
        <dbReference type="ARBA" id="ARBA00022692"/>
    </source>
</evidence>
<feature type="transmembrane region" description="Helical" evidence="8">
    <location>
        <begin position="220"/>
        <end position="247"/>
    </location>
</feature>
<evidence type="ECO:0000256" key="8">
    <source>
        <dbReference type="SAM" id="Phobius"/>
    </source>
</evidence>
<dbReference type="InterPro" id="IPR011701">
    <property type="entry name" value="MFS"/>
</dbReference>
<feature type="transmembrane region" description="Helical" evidence="8">
    <location>
        <begin position="290"/>
        <end position="308"/>
    </location>
</feature>
<sequence>MSHPLAPSKSGPAPGASPWPWAGRLLLLVLAGNMLIDGLEVSVVVVALPSIGADQGLSAWQVQWAMGGFALGFGALLLPGRHLALRLGHRRLYLGALALFVLASVAGGLTTDPLLLLGSRIVKGMSAALTAPTGLTIISTTYEEGPARARALSVYTFCGGIGFTTGLLLSGVLTPHDWRWTFVATAPFAAVLLVLAAGAVPHRQPRPRSAQRSGPALRELLGNGALLRPALGAAVLNGTYLGLLSLVAHQAWSLLHWSAWQTAAACLPACLPLAVAALSAGRMVARFGAARLVVLGATPHLLGLALYACLDAPRSYATDLLPTLALVGLGFVPAFAALNAQAGQAVDAADRGTAITLYQTAVQAGAVVVPGAVAALLTFGPRAGPAAAHRPALLLLCALAALGLLVALRGLTTSRPGGADVR</sequence>
<evidence type="ECO:0000313" key="11">
    <source>
        <dbReference type="Proteomes" id="UP001553843"/>
    </source>
</evidence>
<evidence type="ECO:0000313" key="10">
    <source>
        <dbReference type="EMBL" id="MEW2366894.1"/>
    </source>
</evidence>
<feature type="transmembrane region" description="Helical" evidence="8">
    <location>
        <begin position="320"/>
        <end position="340"/>
    </location>
</feature>
<feature type="transmembrane region" description="Helical" evidence="8">
    <location>
        <begin position="154"/>
        <end position="174"/>
    </location>
</feature>
<dbReference type="PROSITE" id="PS50850">
    <property type="entry name" value="MFS"/>
    <property type="match status" value="1"/>
</dbReference>
<evidence type="ECO:0000259" key="9">
    <source>
        <dbReference type="PROSITE" id="PS50850"/>
    </source>
</evidence>
<evidence type="ECO:0000256" key="7">
    <source>
        <dbReference type="ARBA" id="ARBA00023251"/>
    </source>
</evidence>
<feature type="transmembrane region" description="Helical" evidence="8">
    <location>
        <begin position="25"/>
        <end position="48"/>
    </location>
</feature>
<protein>
    <submittedName>
        <fullName evidence="10">MFS transporter</fullName>
    </submittedName>
</protein>
<accession>A0ABV3M5B1</accession>
<dbReference type="EMBL" id="JBEYRS010000020">
    <property type="protein sequence ID" value="MEW2366894.1"/>
    <property type="molecule type" value="Genomic_DNA"/>
</dbReference>
<dbReference type="PANTHER" id="PTHR42718">
    <property type="entry name" value="MAJOR FACILITATOR SUPERFAMILY MULTIDRUG TRANSPORTER MFSC"/>
    <property type="match status" value="1"/>
</dbReference>
<feature type="domain" description="Major facilitator superfamily (MFS) profile" evidence="9">
    <location>
        <begin position="26"/>
        <end position="415"/>
    </location>
</feature>
<evidence type="ECO:0000256" key="3">
    <source>
        <dbReference type="ARBA" id="ARBA00022475"/>
    </source>
</evidence>
<feature type="transmembrane region" description="Helical" evidence="8">
    <location>
        <begin position="60"/>
        <end position="80"/>
    </location>
</feature>
<comment type="subcellular location">
    <subcellularLocation>
        <location evidence="1">Cell membrane</location>
        <topology evidence="1">Multi-pass membrane protein</topology>
    </subcellularLocation>
</comment>
<evidence type="ECO:0000256" key="6">
    <source>
        <dbReference type="ARBA" id="ARBA00023136"/>
    </source>
</evidence>
<feature type="transmembrane region" description="Helical" evidence="8">
    <location>
        <begin position="361"/>
        <end position="380"/>
    </location>
</feature>
<dbReference type="PANTHER" id="PTHR42718:SF46">
    <property type="entry name" value="BLR6921 PROTEIN"/>
    <property type="match status" value="1"/>
</dbReference>